<protein>
    <submittedName>
        <fullName evidence="3">Uncharacterized protein LOC109479720</fullName>
    </submittedName>
</protein>
<dbReference type="AlphaFoldDB" id="A0A6P4ZKE2"/>
<gene>
    <name evidence="3" type="primary">LOC109479720</name>
</gene>
<dbReference type="KEGG" id="bbel:109479720"/>
<feature type="region of interest" description="Disordered" evidence="1">
    <location>
        <begin position="596"/>
        <end position="635"/>
    </location>
</feature>
<keyword evidence="2" id="KW-1185">Reference proteome</keyword>
<dbReference type="RefSeq" id="XP_019637268.1">
    <property type="nucleotide sequence ID" value="XM_019781709.1"/>
</dbReference>
<dbReference type="PANTHER" id="PTHR15881">
    <property type="entry name" value="MARGINAL ZONE B- AND B1-CELL-SPECIFIC PROTEIN"/>
    <property type="match status" value="1"/>
</dbReference>
<feature type="compositionally biased region" description="Basic and acidic residues" evidence="1">
    <location>
        <begin position="64"/>
        <end position="78"/>
    </location>
</feature>
<dbReference type="GO" id="GO:0005576">
    <property type="term" value="C:extracellular region"/>
    <property type="evidence" value="ECO:0007669"/>
    <property type="project" value="TreeGrafter"/>
</dbReference>
<feature type="region of interest" description="Disordered" evidence="1">
    <location>
        <begin position="327"/>
        <end position="370"/>
    </location>
</feature>
<dbReference type="GeneID" id="109479720"/>
<dbReference type="PANTHER" id="PTHR15881:SF2">
    <property type="entry name" value="MARGINAL ZONE B- AND B1-CELL-SPECIFIC PROTEIN"/>
    <property type="match status" value="1"/>
</dbReference>
<evidence type="ECO:0000256" key="1">
    <source>
        <dbReference type="SAM" id="MobiDB-lite"/>
    </source>
</evidence>
<feature type="region of interest" description="Disordered" evidence="1">
    <location>
        <begin position="529"/>
        <end position="572"/>
    </location>
</feature>
<proteinExistence type="predicted"/>
<sequence>MNLQESDDDTEEFLAQFQLPPSCIQVAWDTLLPPAKWTCPSDHHDNGDDTEDKDSPGSNVNCALDRDSSSMVSKKENQVTEYMPDEALLKELGYSDSEDDAPEWTNRHFLNPAEAPPSEPAYTAAPQPTGPNPVYLSVPPAQRLYRLLNNQMARMASSKASSSLLRRPSSEPIRSACSHPPANFVVSPSCPYFGLVPSRVEIELERRQARQAQREPRIDRVFMDELHNMWTETRKTQHMVEEFVKNVIHSATQRLEAELQGVIQPPRVEGELSTANTRVVDKNDTQRTGAVGSEVTYDVSPSSSGTSTVIGSKIAAMRQLLEQQIDKNPLHDGPSSNRRAVATLPSGEVEKKSPSTPAKHASQKKGAKMVSPRIMEAIDQLSAETVKKVDVPSSKDTAIDMTREAFRHLRNRMEERATPEVKLQRVESNDRHTEKVPEDRSVADIRKQLEAKMAEEGDKTFSGKGISVPCPVGREEKHSAGDSAESFSERKTYLDKKLVHDTLDAKADNRSQTLTKTSYEILESPAKIAPVPFPRSSRSLPDTRSLSEEALSTPQAATPVANTYSSDGSSTVRQTVLKLEQDADKMADHREDIVVPRRQSSQTTETFLKLRTTPSDSEKDGRKKLNLQPPELPEGRVRDTVDNIEKLSHQHEQGSGNEEESTAQQLLDPNESDYLADGAVSSLATQTIVRFNLFYVFLDKIYSLCMKVVNFVTSYLP</sequence>
<dbReference type="OrthoDB" id="10427170at2759"/>
<reference evidence="3" key="1">
    <citation type="submission" date="2025-08" db="UniProtKB">
        <authorList>
            <consortium name="RefSeq"/>
        </authorList>
    </citation>
    <scope>IDENTIFICATION</scope>
    <source>
        <tissue evidence="3">Gonad</tissue>
    </source>
</reference>
<accession>A0A6P4ZKE2</accession>
<feature type="region of interest" description="Disordered" evidence="1">
    <location>
        <begin position="42"/>
        <end position="78"/>
    </location>
</feature>
<dbReference type="GO" id="GO:0034663">
    <property type="term" value="C:endoplasmic reticulum chaperone complex"/>
    <property type="evidence" value="ECO:0007669"/>
    <property type="project" value="TreeGrafter"/>
</dbReference>
<feature type="region of interest" description="Disordered" evidence="1">
    <location>
        <begin position="454"/>
        <end position="487"/>
    </location>
</feature>
<name>A0A6P4ZKE2_BRABE</name>
<dbReference type="Proteomes" id="UP000515135">
    <property type="component" value="Unplaced"/>
</dbReference>
<feature type="compositionally biased region" description="Polar residues" evidence="1">
    <location>
        <begin position="536"/>
        <end position="572"/>
    </location>
</feature>
<evidence type="ECO:0000313" key="3">
    <source>
        <dbReference type="RefSeq" id="XP_019637268.1"/>
    </source>
</evidence>
<organism evidence="2 3">
    <name type="scientific">Branchiostoma belcheri</name>
    <name type="common">Amphioxus</name>
    <dbReference type="NCBI Taxonomy" id="7741"/>
    <lineage>
        <taxon>Eukaryota</taxon>
        <taxon>Metazoa</taxon>
        <taxon>Chordata</taxon>
        <taxon>Cephalochordata</taxon>
        <taxon>Leptocardii</taxon>
        <taxon>Amphioxiformes</taxon>
        <taxon>Branchiostomatidae</taxon>
        <taxon>Branchiostoma</taxon>
    </lineage>
</organism>
<dbReference type="InterPro" id="IPR052682">
    <property type="entry name" value="MZB1"/>
</dbReference>
<evidence type="ECO:0000313" key="2">
    <source>
        <dbReference type="Proteomes" id="UP000515135"/>
    </source>
</evidence>